<sequence>MTQSAFSLKTTVRSLQMIGLLGALLGSGQALASGYNFGTQSASNQGVANSGAAGMNDASVLFYNPAGLAQVEGTQVAGVINYIMPDGKFSDTGSTNAAGRPIVGSNGGSFGVSTPVPHLYLSHQLNDRLTVGAGLFVPFGSHTDYSKDWVGRYNTTESSLSTFNFNPSLAYKVNEMLTIGAGVSVQYIDGKLAKQLDLGSSAARSALTNVCTPAPLSPQCTSVRAAAAQISSNTAYDGSSEVTGDDIGYGFNLGATINFSADTRMGIAYRSAIRHKLEGNAKFNVPQNFASSPLGPVLGGGIQAGLNAQLTNSKATLQVETPESFSINGFHQINAQWAVMADYTWTRHSRFQEIRIKLDGKADSVTPTNWNNTSRYSIGATYKASEKWLIRTGLAYDNAPENDANRIASIPDSDRIWVALGANYAISPNQSIDVTAIYVDLAKAKVAQTDQNGATVRGNYDVSSITLGAQYNHRF</sequence>
<evidence type="ECO:0000256" key="3">
    <source>
        <dbReference type="ARBA" id="ARBA00022452"/>
    </source>
</evidence>
<evidence type="ECO:0000256" key="5">
    <source>
        <dbReference type="ARBA" id="ARBA00022729"/>
    </source>
</evidence>
<feature type="chain" id="PRO_5044008823" evidence="8">
    <location>
        <begin position="33"/>
        <end position="475"/>
    </location>
</feature>
<dbReference type="Pfam" id="PF03349">
    <property type="entry name" value="Toluene_X"/>
    <property type="match status" value="1"/>
</dbReference>
<keyword evidence="3" id="KW-1134">Transmembrane beta strand</keyword>
<evidence type="ECO:0000256" key="6">
    <source>
        <dbReference type="ARBA" id="ARBA00023136"/>
    </source>
</evidence>
<dbReference type="GO" id="GO:0009279">
    <property type="term" value="C:cell outer membrane"/>
    <property type="evidence" value="ECO:0007669"/>
    <property type="project" value="UniProtKB-SubCell"/>
</dbReference>
<keyword evidence="4" id="KW-0812">Transmembrane</keyword>
<proteinExistence type="inferred from homology"/>
<dbReference type="KEGG" id="cmav:ABHF33_14730"/>
<evidence type="ECO:0000313" key="9">
    <source>
        <dbReference type="EMBL" id="XBM00293.1"/>
    </source>
</evidence>
<dbReference type="AlphaFoldDB" id="A0AAU7F9A1"/>
<dbReference type="PANTHER" id="PTHR35093">
    <property type="entry name" value="OUTER MEMBRANE PROTEIN NMB0088-RELATED"/>
    <property type="match status" value="1"/>
</dbReference>
<reference evidence="9" key="1">
    <citation type="submission" date="2024-05" db="EMBL/GenBank/DDBJ databases">
        <authorList>
            <person name="Yang L."/>
            <person name="Pan L."/>
        </authorList>
    </citation>
    <scope>NUCLEOTIDE SEQUENCE</scope>
    <source>
        <strain evidence="9">FCG-7</strain>
    </source>
</reference>
<accession>A0AAU7F9A1</accession>
<gene>
    <name evidence="9" type="ORF">ABHF33_14730</name>
</gene>
<comment type="similarity">
    <text evidence="2">Belongs to the OmpP1/FadL family.</text>
</comment>
<name>A0AAU7F9A1_9NEIS</name>
<dbReference type="Gene3D" id="2.40.160.60">
    <property type="entry name" value="Outer membrane protein transport protein (OMPP1/FadL/TodX)"/>
    <property type="match status" value="1"/>
</dbReference>
<keyword evidence="7" id="KW-0998">Cell outer membrane</keyword>
<dbReference type="PANTHER" id="PTHR35093:SF8">
    <property type="entry name" value="OUTER MEMBRANE PROTEIN NMB0088-RELATED"/>
    <property type="match status" value="1"/>
</dbReference>
<evidence type="ECO:0000256" key="4">
    <source>
        <dbReference type="ARBA" id="ARBA00022692"/>
    </source>
</evidence>
<dbReference type="SUPFAM" id="SSF56935">
    <property type="entry name" value="Porins"/>
    <property type="match status" value="1"/>
</dbReference>
<keyword evidence="5 8" id="KW-0732">Signal</keyword>
<dbReference type="EMBL" id="CP157355">
    <property type="protein sequence ID" value="XBM00293.1"/>
    <property type="molecule type" value="Genomic_DNA"/>
</dbReference>
<dbReference type="InterPro" id="IPR005017">
    <property type="entry name" value="OMPP1/FadL/TodX"/>
</dbReference>
<organism evidence="9">
    <name type="scientific">Chitinibacter mangrovi</name>
    <dbReference type="NCBI Taxonomy" id="3153927"/>
    <lineage>
        <taxon>Bacteria</taxon>
        <taxon>Pseudomonadati</taxon>
        <taxon>Pseudomonadota</taxon>
        <taxon>Betaproteobacteria</taxon>
        <taxon>Neisseriales</taxon>
        <taxon>Chitinibacteraceae</taxon>
        <taxon>Chitinibacter</taxon>
    </lineage>
</organism>
<keyword evidence="6" id="KW-0472">Membrane</keyword>
<evidence type="ECO:0000256" key="8">
    <source>
        <dbReference type="SAM" id="SignalP"/>
    </source>
</evidence>
<feature type="signal peptide" evidence="8">
    <location>
        <begin position="1"/>
        <end position="32"/>
    </location>
</feature>
<evidence type="ECO:0000256" key="1">
    <source>
        <dbReference type="ARBA" id="ARBA00004571"/>
    </source>
</evidence>
<dbReference type="RefSeq" id="WP_348944653.1">
    <property type="nucleotide sequence ID" value="NZ_CP157355.1"/>
</dbReference>
<evidence type="ECO:0000256" key="7">
    <source>
        <dbReference type="ARBA" id="ARBA00023237"/>
    </source>
</evidence>
<protein>
    <submittedName>
        <fullName evidence="9">Outer membrane protein transport protein</fullName>
    </submittedName>
</protein>
<evidence type="ECO:0000256" key="2">
    <source>
        <dbReference type="ARBA" id="ARBA00008163"/>
    </source>
</evidence>
<comment type="subcellular location">
    <subcellularLocation>
        <location evidence="1">Cell outer membrane</location>
        <topology evidence="1">Multi-pass membrane protein</topology>
    </subcellularLocation>
</comment>
<dbReference type="GO" id="GO:0015483">
    <property type="term" value="F:long-chain fatty acid transporting porin activity"/>
    <property type="evidence" value="ECO:0007669"/>
    <property type="project" value="TreeGrafter"/>
</dbReference>